<reference evidence="13" key="1">
    <citation type="submission" date="2018-06" db="EMBL/GenBank/DDBJ databases">
        <authorList>
            <person name="Guldener U."/>
        </authorList>
    </citation>
    <scope>NUCLEOTIDE SEQUENCE [LARGE SCALE GENOMIC DNA]</scope>
    <source>
        <strain evidence="13">UTAD17</strain>
    </source>
</reference>
<gene>
    <name evidence="12" type="ORF">SCODWIG_01015</name>
</gene>
<evidence type="ECO:0000256" key="11">
    <source>
        <dbReference type="RuleBase" id="RU003560"/>
    </source>
</evidence>
<dbReference type="InterPro" id="IPR015424">
    <property type="entry name" value="PyrdxlP-dep_Trfase"/>
</dbReference>
<comment type="similarity">
    <text evidence="4 11">Belongs to the class-III pyridoxal-phosphate-dependent aminotransferase family.</text>
</comment>
<dbReference type="GO" id="GO:0006526">
    <property type="term" value="P:L-arginine biosynthetic process"/>
    <property type="evidence" value="ECO:0007669"/>
    <property type="project" value="UniProtKB-UniPathway"/>
</dbReference>
<keyword evidence="10 11" id="KW-0663">Pyridoxal phosphate</keyword>
<dbReference type="GO" id="GO:0003992">
    <property type="term" value="F:N2-acetyl-L-ornithine:2-oxoglutarate 5-aminotransferase activity"/>
    <property type="evidence" value="ECO:0007669"/>
    <property type="project" value="UniProtKB-EC"/>
</dbReference>
<accession>A0A376B440</accession>
<dbReference type="InterPro" id="IPR050103">
    <property type="entry name" value="Class-III_PLP-dep_AT"/>
</dbReference>
<dbReference type="CDD" id="cd00610">
    <property type="entry name" value="OAT_like"/>
    <property type="match status" value="1"/>
</dbReference>
<dbReference type="GO" id="GO:0030170">
    <property type="term" value="F:pyridoxal phosphate binding"/>
    <property type="evidence" value="ECO:0007669"/>
    <property type="project" value="InterPro"/>
</dbReference>
<dbReference type="NCBIfam" id="NF002325">
    <property type="entry name" value="PRK01278.1"/>
    <property type="match status" value="1"/>
</dbReference>
<dbReference type="EC" id="2.6.1.11" evidence="5"/>
<organism evidence="12 13">
    <name type="scientific">Saccharomycodes ludwigii</name>
    <dbReference type="NCBI Taxonomy" id="36035"/>
    <lineage>
        <taxon>Eukaryota</taxon>
        <taxon>Fungi</taxon>
        <taxon>Dikarya</taxon>
        <taxon>Ascomycota</taxon>
        <taxon>Saccharomycotina</taxon>
        <taxon>Saccharomycetes</taxon>
        <taxon>Saccharomycodales</taxon>
        <taxon>Saccharomycodaceae</taxon>
        <taxon>Saccharomycodes</taxon>
    </lineage>
</organism>
<dbReference type="Gene3D" id="3.40.640.10">
    <property type="entry name" value="Type I PLP-dependent aspartate aminotransferase-like (Major domain)"/>
    <property type="match status" value="1"/>
</dbReference>
<dbReference type="Gene3D" id="3.90.1150.10">
    <property type="entry name" value="Aspartate Aminotransferase, domain 1"/>
    <property type="match status" value="1"/>
</dbReference>
<evidence type="ECO:0000313" key="13">
    <source>
        <dbReference type="Proteomes" id="UP000262825"/>
    </source>
</evidence>
<dbReference type="GO" id="GO:0042802">
    <property type="term" value="F:identical protein binding"/>
    <property type="evidence" value="ECO:0007669"/>
    <property type="project" value="TreeGrafter"/>
</dbReference>
<evidence type="ECO:0000256" key="6">
    <source>
        <dbReference type="ARBA" id="ARBA00021753"/>
    </source>
</evidence>
<name>A0A376B440_9ASCO</name>
<evidence type="ECO:0000256" key="3">
    <source>
        <dbReference type="ARBA" id="ARBA00005024"/>
    </source>
</evidence>
<comment type="pathway">
    <text evidence="3">Amino-acid biosynthesis; L-arginine biosynthesis; N(2)-acetyl-L-ornithine from L-glutamate: step 4/4.</text>
</comment>
<evidence type="ECO:0000313" key="12">
    <source>
        <dbReference type="EMBL" id="SSD59254.1"/>
    </source>
</evidence>
<dbReference type="InterPro" id="IPR015422">
    <property type="entry name" value="PyrdxlP-dep_Trfase_small"/>
</dbReference>
<dbReference type="InterPro" id="IPR015421">
    <property type="entry name" value="PyrdxlP-dep_Trfase_major"/>
</dbReference>
<dbReference type="SUPFAM" id="SSF53383">
    <property type="entry name" value="PLP-dependent transferases"/>
    <property type="match status" value="1"/>
</dbReference>
<comment type="cofactor">
    <cofactor evidence="1">
        <name>pyridoxal 5'-phosphate</name>
        <dbReference type="ChEBI" id="CHEBI:597326"/>
    </cofactor>
</comment>
<dbReference type="PANTHER" id="PTHR11986:SF79">
    <property type="entry name" value="ACETYLORNITHINE AMINOTRANSFERASE, MITOCHONDRIAL"/>
    <property type="match status" value="1"/>
</dbReference>
<evidence type="ECO:0000256" key="7">
    <source>
        <dbReference type="ARBA" id="ARBA00022576"/>
    </source>
</evidence>
<evidence type="ECO:0000256" key="2">
    <source>
        <dbReference type="ARBA" id="ARBA00004173"/>
    </source>
</evidence>
<comment type="subcellular location">
    <subcellularLocation>
        <location evidence="2">Mitochondrion</location>
    </subcellularLocation>
</comment>
<dbReference type="EMBL" id="UFAJ01000113">
    <property type="protein sequence ID" value="SSD59254.1"/>
    <property type="molecule type" value="Genomic_DNA"/>
</dbReference>
<proteinExistence type="inferred from homology"/>
<keyword evidence="9 12" id="KW-0808">Transferase</keyword>
<dbReference type="PANTHER" id="PTHR11986">
    <property type="entry name" value="AMINOTRANSFERASE CLASS III"/>
    <property type="match status" value="1"/>
</dbReference>
<dbReference type="UniPathway" id="UPA00068">
    <property type="reaction ID" value="UER00109"/>
</dbReference>
<dbReference type="InterPro" id="IPR004636">
    <property type="entry name" value="AcOrn/SuccOrn_fam"/>
</dbReference>
<keyword evidence="8" id="KW-0028">Amino-acid biosynthesis</keyword>
<evidence type="ECO:0000256" key="9">
    <source>
        <dbReference type="ARBA" id="ARBA00022679"/>
    </source>
</evidence>
<dbReference type="GO" id="GO:0005759">
    <property type="term" value="C:mitochondrial matrix"/>
    <property type="evidence" value="ECO:0007669"/>
    <property type="project" value="TreeGrafter"/>
</dbReference>
<keyword evidence="7 12" id="KW-0032">Aminotransferase</keyword>
<dbReference type="HAMAP" id="MF_01107">
    <property type="entry name" value="ArgD_aminotrans_3"/>
    <property type="match status" value="1"/>
</dbReference>
<dbReference type="PROSITE" id="PS00600">
    <property type="entry name" value="AA_TRANSFER_CLASS_3"/>
    <property type="match status" value="1"/>
</dbReference>
<dbReference type="Pfam" id="PF00202">
    <property type="entry name" value="Aminotran_3"/>
    <property type="match status" value="1"/>
</dbReference>
<dbReference type="PIRSF" id="PIRSF000521">
    <property type="entry name" value="Transaminase_4ab_Lys_Orn"/>
    <property type="match status" value="1"/>
</dbReference>
<protein>
    <recommendedName>
        <fullName evidence="6">Acetylornithine aminotransferase, mitochondrial</fullName>
        <ecNumber evidence="5">2.6.1.11</ecNumber>
    </recommendedName>
</protein>
<evidence type="ECO:0000256" key="5">
    <source>
        <dbReference type="ARBA" id="ARBA00012919"/>
    </source>
</evidence>
<evidence type="ECO:0000256" key="10">
    <source>
        <dbReference type="ARBA" id="ARBA00022898"/>
    </source>
</evidence>
<sequence>MFKLNFSSKQKQLFKRLYTTSKDFIESESSYQVTTYARPNDLVITRGTNCYLYDDFSGKKYVDFTSGIAVTGLGHSNPQIAQLLYDQAKKLVHCSNLYYNDQALILSDKLVEKTQKFGGQYDISKVFLCNSGSEANEAALKFVKKFGIKISEDRIGIAAFENSFHGRTCGSLSVTYNPKYRTPFGPLVPGAEFFSLSNEGLESLKQKFESGKFAGCIIEPIQGEGGVYPIPIPKLVELKQLCQANNVVLIYDEIQCGMGRSGKLWAHSYLPKEAHPDIFTVAKALGNGFPVAATCINEKINNILKVGDHGTTYGGNPLACRVANYVLDVIGQENFLQQVNEKGAYLVARLNKLKEKYPALIKEIRGKGLIIGCELTQPPNDLVNKCRENGLLIITAGKSTLRFVPALIIEKDVLDEGLDILEKSIGEVFNKK</sequence>
<dbReference type="NCBIfam" id="TIGR00707">
    <property type="entry name" value="argD"/>
    <property type="match status" value="1"/>
</dbReference>
<keyword evidence="13" id="KW-1185">Reference proteome</keyword>
<dbReference type="InterPro" id="IPR049704">
    <property type="entry name" value="Aminotrans_3_PPA_site"/>
</dbReference>
<evidence type="ECO:0000256" key="1">
    <source>
        <dbReference type="ARBA" id="ARBA00001933"/>
    </source>
</evidence>
<dbReference type="OrthoDB" id="5419315at2759"/>
<dbReference type="AlphaFoldDB" id="A0A376B440"/>
<evidence type="ECO:0000256" key="4">
    <source>
        <dbReference type="ARBA" id="ARBA00008954"/>
    </source>
</evidence>
<dbReference type="Proteomes" id="UP000262825">
    <property type="component" value="Unassembled WGS sequence"/>
</dbReference>
<dbReference type="VEuPathDB" id="FungiDB:SCODWIG_01015"/>
<evidence type="ECO:0000256" key="8">
    <source>
        <dbReference type="ARBA" id="ARBA00022605"/>
    </source>
</evidence>
<dbReference type="InterPro" id="IPR005814">
    <property type="entry name" value="Aminotrans_3"/>
</dbReference>
<dbReference type="FunFam" id="3.40.640.10:FF:000004">
    <property type="entry name" value="Acetylornithine aminotransferase"/>
    <property type="match status" value="1"/>
</dbReference>